<organism evidence="2 3">
    <name type="scientific">candidate division WWE3 bacterium CG08_land_8_20_14_0_20_43_13</name>
    <dbReference type="NCBI Taxonomy" id="1975087"/>
    <lineage>
        <taxon>Bacteria</taxon>
        <taxon>Katanobacteria</taxon>
    </lineage>
</organism>
<evidence type="ECO:0000313" key="3">
    <source>
        <dbReference type="Proteomes" id="UP000231414"/>
    </source>
</evidence>
<proteinExistence type="predicted"/>
<dbReference type="InterPro" id="IPR047654">
    <property type="entry name" value="IS1634_transpos"/>
</dbReference>
<dbReference type="InterPro" id="IPR012337">
    <property type="entry name" value="RNaseH-like_sf"/>
</dbReference>
<dbReference type="GO" id="GO:0006313">
    <property type="term" value="P:DNA transposition"/>
    <property type="evidence" value="ECO:0007669"/>
    <property type="project" value="InterPro"/>
</dbReference>
<dbReference type="GO" id="GO:0004803">
    <property type="term" value="F:transposase activity"/>
    <property type="evidence" value="ECO:0007669"/>
    <property type="project" value="InterPro"/>
</dbReference>
<dbReference type="Proteomes" id="UP000231414">
    <property type="component" value="Unassembled WGS sequence"/>
</dbReference>
<sequence>MKPHYQRIRRVKTHSGSTAIQVGTYQGKRFLLSKHIGSAKDPIKIEELEALAHEFINSHSPQLTFNFNPQSEEILFKRGVRVTHSCLQTAYDYLSRIYHILGFSRLDSDILKHFAIIRVLEPASKIKSIELLNKYFNLNYKKTTTFRELAKLGNLKEAVLRTAVHYAATHLHFDFSLVFYDVTTLYYETHHGDDFRANGFSKDNKINQPQILIGLVVNTDGFPIYYDIFKGNTFEGKTIIPVMGEIREKYGIKKLTVIADAGMLSKENLGELERLGIDYVVGTRMGKLTLKQVESIAGSLDQIDKQIIRIGDTLYEYSTKRAQKDKSDNDKQVEKALYLLNHPGKVLRRSQFLVNIGKKTFNLNSDLIEKHRLLEGIKGYKTNITHIPEALLIARYHDLWKIEQSFRIAKSDLEARPIYHRRKDSIEYHILIVFVALCLGKVIERETGQSIRKLMDELKDKWTVTLVDEISGNTLELCLDHKPH</sequence>
<protein>
    <recommendedName>
        <fullName evidence="1">Transposase IS4-like domain-containing protein</fullName>
    </recommendedName>
</protein>
<feature type="domain" description="Transposase IS4-like" evidence="1">
    <location>
        <begin position="176"/>
        <end position="439"/>
    </location>
</feature>
<dbReference type="PANTHER" id="PTHR34614">
    <property type="match status" value="1"/>
</dbReference>
<gene>
    <name evidence="2" type="ORF">COT52_00160</name>
</gene>
<dbReference type="SUPFAM" id="SSF53098">
    <property type="entry name" value="Ribonuclease H-like"/>
    <property type="match status" value="1"/>
</dbReference>
<dbReference type="NCBIfam" id="NF033559">
    <property type="entry name" value="transpos_IS1634"/>
    <property type="match status" value="1"/>
</dbReference>
<dbReference type="InterPro" id="IPR002559">
    <property type="entry name" value="Transposase_11"/>
</dbReference>
<accession>A0A2H0X899</accession>
<name>A0A2H0X899_UNCKA</name>
<dbReference type="AlphaFoldDB" id="A0A2H0X899"/>
<evidence type="ECO:0000313" key="2">
    <source>
        <dbReference type="EMBL" id="PIS21132.1"/>
    </source>
</evidence>
<evidence type="ECO:0000259" key="1">
    <source>
        <dbReference type="Pfam" id="PF01609"/>
    </source>
</evidence>
<reference evidence="3" key="1">
    <citation type="submission" date="2017-09" db="EMBL/GenBank/DDBJ databases">
        <title>Depth-based differentiation of microbial function through sediment-hosted aquifers and enrichment of novel symbionts in the deep terrestrial subsurface.</title>
        <authorList>
            <person name="Probst A.J."/>
            <person name="Ladd B."/>
            <person name="Jarett J.K."/>
            <person name="Geller-Mcgrath D.E."/>
            <person name="Sieber C.M.K."/>
            <person name="Emerson J.B."/>
            <person name="Anantharaman K."/>
            <person name="Thomas B.C."/>
            <person name="Malmstrom R."/>
            <person name="Stieglmeier M."/>
            <person name="Klingl A."/>
            <person name="Woyke T."/>
            <person name="Ryan C.M."/>
            <person name="Banfield J.F."/>
        </authorList>
    </citation>
    <scope>NUCLEOTIDE SEQUENCE [LARGE SCALE GENOMIC DNA]</scope>
</reference>
<dbReference type="EMBL" id="PEYW01000003">
    <property type="protein sequence ID" value="PIS21132.1"/>
    <property type="molecule type" value="Genomic_DNA"/>
</dbReference>
<dbReference type="Pfam" id="PF01609">
    <property type="entry name" value="DDE_Tnp_1"/>
    <property type="match status" value="1"/>
</dbReference>
<dbReference type="PANTHER" id="PTHR34614:SF2">
    <property type="entry name" value="TRANSPOSASE IS4-LIKE DOMAIN-CONTAINING PROTEIN"/>
    <property type="match status" value="1"/>
</dbReference>
<dbReference type="GO" id="GO:0003677">
    <property type="term" value="F:DNA binding"/>
    <property type="evidence" value="ECO:0007669"/>
    <property type="project" value="InterPro"/>
</dbReference>
<comment type="caution">
    <text evidence="2">The sequence shown here is derived from an EMBL/GenBank/DDBJ whole genome shotgun (WGS) entry which is preliminary data.</text>
</comment>